<dbReference type="PROSITE" id="PS51832">
    <property type="entry name" value="HD_GYP"/>
    <property type="match status" value="1"/>
</dbReference>
<organism evidence="2 3">
    <name type="scientific">Roseofilum halophilum BLCC-M91</name>
    <dbReference type="NCBI Taxonomy" id="3022259"/>
    <lineage>
        <taxon>Bacteria</taxon>
        <taxon>Bacillati</taxon>
        <taxon>Cyanobacteriota</taxon>
        <taxon>Cyanophyceae</taxon>
        <taxon>Desertifilales</taxon>
        <taxon>Desertifilaceae</taxon>
        <taxon>Roseofilum</taxon>
        <taxon>Roseofilum halophilum</taxon>
    </lineage>
</organism>
<name>A0ABT7BHC7_9CYAN</name>
<dbReference type="Pfam" id="PF10069">
    <property type="entry name" value="DICT"/>
    <property type="match status" value="1"/>
</dbReference>
<dbReference type="InterPro" id="IPR003607">
    <property type="entry name" value="HD/PDEase_dom"/>
</dbReference>
<dbReference type="PANTHER" id="PTHR45228:SF1">
    <property type="entry name" value="CYCLIC DI-GMP PHOSPHODIESTERASE TM_0186"/>
    <property type="match status" value="1"/>
</dbReference>
<evidence type="ECO:0000313" key="3">
    <source>
        <dbReference type="Proteomes" id="UP001231370"/>
    </source>
</evidence>
<dbReference type="InterPro" id="IPR033415">
    <property type="entry name" value="CHASE6_C"/>
</dbReference>
<comment type="caution">
    <text evidence="2">The sequence shown here is derived from an EMBL/GenBank/DDBJ whole genome shotgun (WGS) entry which is preliminary data.</text>
</comment>
<dbReference type="SUPFAM" id="SSF109604">
    <property type="entry name" value="HD-domain/PDEase-like"/>
    <property type="match status" value="1"/>
</dbReference>
<dbReference type="InterPro" id="IPR037522">
    <property type="entry name" value="HD_GYP_dom"/>
</dbReference>
<dbReference type="CDD" id="cd00077">
    <property type="entry name" value="HDc"/>
    <property type="match status" value="1"/>
</dbReference>
<dbReference type="EMBL" id="JAQPOK010000051">
    <property type="protein sequence ID" value="MDJ1178475.1"/>
    <property type="molecule type" value="Genomic_DNA"/>
</dbReference>
<dbReference type="Pfam" id="PF13487">
    <property type="entry name" value="HD_5"/>
    <property type="match status" value="1"/>
</dbReference>
<accession>A0ABT7BHC7</accession>
<feature type="domain" description="HD-GYP" evidence="1">
    <location>
        <begin position="237"/>
        <end position="431"/>
    </location>
</feature>
<dbReference type="InterPro" id="IPR052020">
    <property type="entry name" value="Cyclic_di-GMP/3'3'-cGAMP_PDE"/>
</dbReference>
<dbReference type="InterPro" id="IPR019278">
    <property type="entry name" value="DICT_dom"/>
</dbReference>
<evidence type="ECO:0000259" key="1">
    <source>
        <dbReference type="PROSITE" id="PS51832"/>
    </source>
</evidence>
<proteinExistence type="predicted"/>
<dbReference type="Gene3D" id="1.10.3210.10">
    <property type="entry name" value="Hypothetical protein af1432"/>
    <property type="match status" value="1"/>
</dbReference>
<dbReference type="RefSeq" id="WP_283761791.1">
    <property type="nucleotide sequence ID" value="NZ_JAQPOK010000051.1"/>
</dbReference>
<dbReference type="Proteomes" id="UP001231370">
    <property type="component" value="Unassembled WGS sequence"/>
</dbReference>
<keyword evidence="3" id="KW-1185">Reference proteome</keyword>
<gene>
    <name evidence="2" type="ORF">PJF56_06330</name>
</gene>
<protein>
    <submittedName>
        <fullName evidence="2">DICT sensory domain-containing protein</fullName>
    </submittedName>
</protein>
<dbReference type="PANTHER" id="PTHR45228">
    <property type="entry name" value="CYCLIC DI-GMP PHOSPHODIESTERASE TM_0186-RELATED"/>
    <property type="match status" value="1"/>
</dbReference>
<evidence type="ECO:0000313" key="2">
    <source>
        <dbReference type="EMBL" id="MDJ1178475.1"/>
    </source>
</evidence>
<sequence>MLTGSILEKLHTAHKNTQPLNFGVYYKNTLVALCHALEDFILQCDDRPLLIAAFQQGKWYEQEAERYRALAQQSSEVVILATEETGFSQHPTSQLPNVQLVGLESNDPVCQEWHLIILSPNYTAMVLCQELSAADYGVKGWPDNDYERKFYGFWTFEPDLVKEAVALVAEHLQDYDRQLAQRLGDRLETLTPNPPDADMLNGVVSSVVDYLQTCQNQLSPYASDSPLYQFQDLTDNLRSNKVQALLRMAQVTDQAELSNPNAATEVATLSEVMGQLLDLPVWQVKRLRLAALLHRLPSLQGIPESLDPYQSKRQQKLQEKASELPKPSILRIMPQLQAIAHIISHQTEHWDGSGKPEGLAYDQIPIESRILSLIVTFENQIQDREVEDSEAAIAALEYCQSLSGTQFDPKLVETLTLLLRGIQQGLQVSSLTPKIASGIWLLDEHQAPVSSLESL</sequence>
<reference evidence="2 3" key="1">
    <citation type="submission" date="2023-01" db="EMBL/GenBank/DDBJ databases">
        <title>Novel diversity within Roseofilum (Cyanobacteria; Desertifilaceae) from marine benthic mats with descriptions of four novel species.</title>
        <authorList>
            <person name="Wang Y."/>
            <person name="Berthold D.E."/>
            <person name="Hu J."/>
            <person name="Lefler F.W."/>
            <person name="Laughinghouse H.D. IV."/>
        </authorList>
    </citation>
    <scope>NUCLEOTIDE SEQUENCE [LARGE SCALE GENOMIC DNA]</scope>
    <source>
        <strain evidence="2 3">BLCC-M91</strain>
    </source>
</reference>
<dbReference type="Pfam" id="PF17150">
    <property type="entry name" value="CHASE6_C"/>
    <property type="match status" value="1"/>
</dbReference>